<dbReference type="NCBIfam" id="NF008633">
    <property type="entry name" value="PRK11622.1"/>
    <property type="match status" value="1"/>
</dbReference>
<keyword evidence="1" id="KW-0732">Signal</keyword>
<dbReference type="PIRSF" id="PIRSF029172">
    <property type="entry name" value="UCP029172_ABC_sbc_YnjB"/>
    <property type="match status" value="1"/>
</dbReference>
<evidence type="ECO:0000313" key="3">
    <source>
        <dbReference type="Proteomes" id="UP000826725"/>
    </source>
</evidence>
<dbReference type="InterPro" id="IPR006059">
    <property type="entry name" value="SBP"/>
</dbReference>
<dbReference type="InterPro" id="IPR027020">
    <property type="entry name" value="YnjB"/>
</dbReference>
<dbReference type="EMBL" id="AP024086">
    <property type="protein sequence ID" value="BCL62003.1"/>
    <property type="molecule type" value="Genomic_DNA"/>
</dbReference>
<dbReference type="PANTHER" id="PTHR42779">
    <property type="entry name" value="PROTEIN YNJB"/>
    <property type="match status" value="1"/>
</dbReference>
<dbReference type="Proteomes" id="UP000826725">
    <property type="component" value="Chromosome"/>
</dbReference>
<dbReference type="RefSeq" id="WP_228854407.1">
    <property type="nucleotide sequence ID" value="NZ_AP024086.1"/>
</dbReference>
<feature type="chain" id="PRO_5034367594" evidence="1">
    <location>
        <begin position="25"/>
        <end position="408"/>
    </location>
</feature>
<organism evidence="2 3">
    <name type="scientific">Desulfomarina profundi</name>
    <dbReference type="NCBI Taxonomy" id="2772557"/>
    <lineage>
        <taxon>Bacteria</taxon>
        <taxon>Pseudomonadati</taxon>
        <taxon>Thermodesulfobacteriota</taxon>
        <taxon>Desulfobulbia</taxon>
        <taxon>Desulfobulbales</taxon>
        <taxon>Desulfobulbaceae</taxon>
        <taxon>Desulfomarina</taxon>
    </lineage>
</organism>
<evidence type="ECO:0000313" key="2">
    <source>
        <dbReference type="EMBL" id="BCL62003.1"/>
    </source>
</evidence>
<dbReference type="Pfam" id="PF13416">
    <property type="entry name" value="SBP_bac_8"/>
    <property type="match status" value="1"/>
</dbReference>
<dbReference type="PANTHER" id="PTHR42779:SF1">
    <property type="entry name" value="PROTEIN YNJB"/>
    <property type="match status" value="1"/>
</dbReference>
<name>A0A8D5FMV0_9BACT</name>
<feature type="signal peptide" evidence="1">
    <location>
        <begin position="1"/>
        <end position="24"/>
    </location>
</feature>
<gene>
    <name evidence="2" type="ORF">DGMP_26960</name>
</gene>
<evidence type="ECO:0000256" key="1">
    <source>
        <dbReference type="SAM" id="SignalP"/>
    </source>
</evidence>
<keyword evidence="3" id="KW-1185">Reference proteome</keyword>
<sequence length="408" mass="45642">MTLFFKSLLFSLLILLTTSPLLPAAGHGNSWEKTVNEARGKTVNWYMWGGSPSVNKLVNGFFADQLKKKYDITLRQVPVKDIAEVVSKLLVEKQAGKKSGGNVDLMWINGENFRTCKSNALLYGPFADSLPNIQFVNRSAPTIASDFGTPVDGMESPWGSAQMVMIYDTERTPNPPRTIPALIEWIHSHPGRFAYPAPPDFTGSVFIRHFFYAATPTGPNKWQGSYTENELQQAEEATYRQLIELKPYLWRKGTTYPESPVRMDSLFSDGQVDFSFSYHQAAASRNILDGIFAKTVRTYVFDQGTIANTHFVAIPFNAASKAAAKVVANYLLSPEAQLKKADPDVWGDFPIISSNLLPVNWQEKFKNRPRGEATLTDAELQAHQLPEPPSNILVRLEKGWVKHVLKGR</sequence>
<accession>A0A8D5FMV0</accession>
<dbReference type="KEGG" id="dbk:DGMP_26960"/>
<reference evidence="2" key="1">
    <citation type="submission" date="2020-09" db="EMBL/GenBank/DDBJ databases">
        <title>Desulfogranum mesoprofundum gen. nov., sp. nov., a novel mesophilic, sulfate-reducing chemolithoautotroph isolated from a deep-sea hydrothermal vent chimney in the Suiyo Seamount.</title>
        <authorList>
            <person name="Hashimoto Y."/>
            <person name="Nakagawa S."/>
        </authorList>
    </citation>
    <scope>NUCLEOTIDE SEQUENCE</scope>
    <source>
        <strain evidence="2">KT2</strain>
    </source>
</reference>
<protein>
    <submittedName>
        <fullName evidence="2">ABC transporter substrate-binding protein</fullName>
    </submittedName>
</protein>
<proteinExistence type="predicted"/>
<dbReference type="AlphaFoldDB" id="A0A8D5FMV0"/>